<keyword evidence="7" id="KW-1185">Reference proteome</keyword>
<evidence type="ECO:0000313" key="6">
    <source>
        <dbReference type="EMBL" id="PSJ57138.1"/>
    </source>
</evidence>
<name>A0A2P7S3S8_9HYPH</name>
<comment type="similarity">
    <text evidence="1">Belongs to the LysR transcriptional regulatory family.</text>
</comment>
<dbReference type="Gene3D" id="3.40.190.10">
    <property type="entry name" value="Periplasmic binding protein-like II"/>
    <property type="match status" value="2"/>
</dbReference>
<dbReference type="SUPFAM" id="SSF46785">
    <property type="entry name" value="Winged helix' DNA-binding domain"/>
    <property type="match status" value="1"/>
</dbReference>
<dbReference type="OrthoDB" id="5297263at2"/>
<evidence type="ECO:0000256" key="3">
    <source>
        <dbReference type="ARBA" id="ARBA00023125"/>
    </source>
</evidence>
<sequence>MSRSLIPAALHYFDRVASTGSIQAAARAQNIAASAIDRQIIGLEERLGVKLFDRMPKGMRLTAAGEVLVRLVHRWRAEERNAVAEILQLQGMQQGQVNVFAMDSHATTILPRLVQTIAAAHPLIGLSIQIGSTDEAVAALLSGRADLIIVFNLPQRSEVRPLWSLPLPFGCVVAPHHPLLARTDVKFQDVVTYPIALQSRSLLIRRFLEVQYSWLFAEPRGRVETNSLHLVKSLARSGNYVAFTSELDAATEIAQGMLCFLPLVEIDALPQSSDIAIDASKPLSTIVQIVADCAATVIEEVLDDARSGRD</sequence>
<evidence type="ECO:0000313" key="7">
    <source>
        <dbReference type="Proteomes" id="UP000240653"/>
    </source>
</evidence>
<dbReference type="Proteomes" id="UP000240653">
    <property type="component" value="Unassembled WGS sequence"/>
</dbReference>
<dbReference type="InterPro" id="IPR000847">
    <property type="entry name" value="LysR_HTH_N"/>
</dbReference>
<dbReference type="InterPro" id="IPR036390">
    <property type="entry name" value="WH_DNA-bd_sf"/>
</dbReference>
<dbReference type="PANTHER" id="PTHR30126">
    <property type="entry name" value="HTH-TYPE TRANSCRIPTIONAL REGULATOR"/>
    <property type="match status" value="1"/>
</dbReference>
<dbReference type="SUPFAM" id="SSF53850">
    <property type="entry name" value="Periplasmic binding protein-like II"/>
    <property type="match status" value="1"/>
</dbReference>
<evidence type="ECO:0000256" key="4">
    <source>
        <dbReference type="ARBA" id="ARBA00023163"/>
    </source>
</evidence>
<dbReference type="PANTHER" id="PTHR30126:SF80">
    <property type="entry name" value="TRANSCRIPTIONAL REGULATOR-RELATED"/>
    <property type="match status" value="1"/>
</dbReference>
<dbReference type="RefSeq" id="WP_106726394.1">
    <property type="nucleotide sequence ID" value="NZ_PXYL01000015.1"/>
</dbReference>
<gene>
    <name evidence="6" type="ORF">C7I85_23250</name>
</gene>
<organism evidence="6 7">
    <name type="scientific">Pseudaminobacter soli</name>
    <name type="common">ex Li et al. 2025</name>
    <dbReference type="NCBI Taxonomy" id="1295366"/>
    <lineage>
        <taxon>Bacteria</taxon>
        <taxon>Pseudomonadati</taxon>
        <taxon>Pseudomonadota</taxon>
        <taxon>Alphaproteobacteria</taxon>
        <taxon>Hyphomicrobiales</taxon>
        <taxon>Phyllobacteriaceae</taxon>
        <taxon>Pseudaminobacter</taxon>
    </lineage>
</organism>
<feature type="domain" description="HTH lysR-type" evidence="5">
    <location>
        <begin position="5"/>
        <end position="62"/>
    </location>
</feature>
<dbReference type="PROSITE" id="PS50931">
    <property type="entry name" value="HTH_LYSR"/>
    <property type="match status" value="1"/>
</dbReference>
<proteinExistence type="inferred from homology"/>
<protein>
    <submittedName>
        <fullName evidence="6">LysR family transcriptional regulator</fullName>
    </submittedName>
</protein>
<accession>A0A2P7S3S8</accession>
<keyword evidence="2" id="KW-0805">Transcription regulation</keyword>
<dbReference type="EMBL" id="PXYL01000015">
    <property type="protein sequence ID" value="PSJ57138.1"/>
    <property type="molecule type" value="Genomic_DNA"/>
</dbReference>
<dbReference type="InterPro" id="IPR005119">
    <property type="entry name" value="LysR_subst-bd"/>
</dbReference>
<dbReference type="Pfam" id="PF03466">
    <property type="entry name" value="LysR_substrate"/>
    <property type="match status" value="1"/>
</dbReference>
<evidence type="ECO:0000259" key="5">
    <source>
        <dbReference type="PROSITE" id="PS50931"/>
    </source>
</evidence>
<dbReference type="AlphaFoldDB" id="A0A2P7S3S8"/>
<reference evidence="6 7" key="1">
    <citation type="submission" date="2018-03" db="EMBL/GenBank/DDBJ databases">
        <title>The draft genome of Mesorhizobium soli JCM 19897.</title>
        <authorList>
            <person name="Li L."/>
            <person name="Liu L."/>
            <person name="Liang L."/>
            <person name="Wang T."/>
            <person name="Zhang X."/>
        </authorList>
    </citation>
    <scope>NUCLEOTIDE SEQUENCE [LARGE SCALE GENOMIC DNA]</scope>
    <source>
        <strain evidence="6 7">JCM 19897</strain>
    </source>
</reference>
<keyword evidence="4" id="KW-0804">Transcription</keyword>
<evidence type="ECO:0000256" key="2">
    <source>
        <dbReference type="ARBA" id="ARBA00023015"/>
    </source>
</evidence>
<evidence type="ECO:0000256" key="1">
    <source>
        <dbReference type="ARBA" id="ARBA00009437"/>
    </source>
</evidence>
<dbReference type="Gene3D" id="1.10.10.10">
    <property type="entry name" value="Winged helix-like DNA-binding domain superfamily/Winged helix DNA-binding domain"/>
    <property type="match status" value="1"/>
</dbReference>
<dbReference type="GO" id="GO:0003700">
    <property type="term" value="F:DNA-binding transcription factor activity"/>
    <property type="evidence" value="ECO:0007669"/>
    <property type="project" value="InterPro"/>
</dbReference>
<dbReference type="GO" id="GO:0000976">
    <property type="term" value="F:transcription cis-regulatory region binding"/>
    <property type="evidence" value="ECO:0007669"/>
    <property type="project" value="TreeGrafter"/>
</dbReference>
<keyword evidence="3" id="KW-0238">DNA-binding</keyword>
<dbReference type="InterPro" id="IPR036388">
    <property type="entry name" value="WH-like_DNA-bd_sf"/>
</dbReference>
<comment type="caution">
    <text evidence="6">The sequence shown here is derived from an EMBL/GenBank/DDBJ whole genome shotgun (WGS) entry which is preliminary data.</text>
</comment>
<dbReference type="Pfam" id="PF00126">
    <property type="entry name" value="HTH_1"/>
    <property type="match status" value="1"/>
</dbReference>